<dbReference type="Proteomes" id="UP000295601">
    <property type="component" value="Unassembled WGS sequence"/>
</dbReference>
<dbReference type="PANTHER" id="PTHR23416">
    <property type="entry name" value="SIALIC ACID SYNTHASE-RELATED"/>
    <property type="match status" value="1"/>
</dbReference>
<dbReference type="PANTHER" id="PTHR23416:SF23">
    <property type="entry name" value="ACETYLTRANSFERASE C18B11.09C-RELATED"/>
    <property type="match status" value="1"/>
</dbReference>
<evidence type="ECO:0000256" key="3">
    <source>
        <dbReference type="ARBA" id="ARBA00022737"/>
    </source>
</evidence>
<gene>
    <name evidence="4" type="ORF">EDF62_0358</name>
</gene>
<dbReference type="GO" id="GO:0008374">
    <property type="term" value="F:O-acyltransferase activity"/>
    <property type="evidence" value="ECO:0007669"/>
    <property type="project" value="TreeGrafter"/>
</dbReference>
<dbReference type="InterPro" id="IPR001451">
    <property type="entry name" value="Hexapep"/>
</dbReference>
<evidence type="ECO:0000313" key="4">
    <source>
        <dbReference type="EMBL" id="TDP95665.1"/>
    </source>
</evidence>
<dbReference type="SUPFAM" id="SSF51161">
    <property type="entry name" value="Trimeric LpxA-like enzymes"/>
    <property type="match status" value="1"/>
</dbReference>
<keyword evidence="2 4" id="KW-0808">Transferase</keyword>
<dbReference type="EMBL" id="SNYA01000001">
    <property type="protein sequence ID" value="TDP95665.1"/>
    <property type="molecule type" value="Genomic_DNA"/>
</dbReference>
<proteinExistence type="inferred from homology"/>
<name>A0A4R6S9Z5_9MICO</name>
<dbReference type="PROSITE" id="PS00101">
    <property type="entry name" value="HEXAPEP_TRANSFERASES"/>
    <property type="match status" value="1"/>
</dbReference>
<comment type="similarity">
    <text evidence="1">Belongs to the transferase hexapeptide repeat family.</text>
</comment>
<comment type="caution">
    <text evidence="4">The sequence shown here is derived from an EMBL/GenBank/DDBJ whole genome shotgun (WGS) entry which is preliminary data.</text>
</comment>
<dbReference type="RefSeq" id="WP_133615562.1">
    <property type="nucleotide sequence ID" value="NZ_SNYA01000001.1"/>
</dbReference>
<dbReference type="AlphaFoldDB" id="A0A4R6S9Z5"/>
<keyword evidence="5" id="KW-1185">Reference proteome</keyword>
<dbReference type="Pfam" id="PF00132">
    <property type="entry name" value="Hexapep"/>
    <property type="match status" value="1"/>
</dbReference>
<dbReference type="InterPro" id="IPR018357">
    <property type="entry name" value="Hexapep_transf_CS"/>
</dbReference>
<dbReference type="InterPro" id="IPR051159">
    <property type="entry name" value="Hexapeptide_acetyltransf"/>
</dbReference>
<evidence type="ECO:0000313" key="5">
    <source>
        <dbReference type="Proteomes" id="UP000295601"/>
    </source>
</evidence>
<dbReference type="InterPro" id="IPR011004">
    <property type="entry name" value="Trimer_LpxA-like_sf"/>
</dbReference>
<protein>
    <submittedName>
        <fullName evidence="4">Transferase family hexapeptide repeat protein</fullName>
    </submittedName>
</protein>
<reference evidence="4 5" key="1">
    <citation type="submission" date="2019-03" db="EMBL/GenBank/DDBJ databases">
        <title>Genomic analyses of the natural microbiome of Caenorhabditis elegans.</title>
        <authorList>
            <person name="Samuel B."/>
        </authorList>
    </citation>
    <scope>NUCLEOTIDE SEQUENCE [LARGE SCALE GENOMIC DNA]</scope>
    <source>
        <strain evidence="4 5">JUb18</strain>
    </source>
</reference>
<dbReference type="Gene3D" id="2.160.10.10">
    <property type="entry name" value="Hexapeptide repeat proteins"/>
    <property type="match status" value="1"/>
</dbReference>
<accession>A0A4R6S9Z5</accession>
<sequence length="152" mass="16057">MTGEQRCGRWHTEQVRRYFFSSARCKNAAVASQVIVALGSNFRFPLPTAINVVTFFDLGGITIGARVMIGPGVTLPTSGHPLSPEERTDGITVAPIVIQDDVWIGANVTVTPGVTIGCGAVIGPGTVVAKDVVPRTVVTGPGQTVRQTFPQR</sequence>
<evidence type="ECO:0000256" key="2">
    <source>
        <dbReference type="ARBA" id="ARBA00022679"/>
    </source>
</evidence>
<evidence type="ECO:0000256" key="1">
    <source>
        <dbReference type="ARBA" id="ARBA00007274"/>
    </source>
</evidence>
<dbReference type="OrthoDB" id="2643438at2"/>
<organism evidence="4 5">
    <name type="scientific">Leucobacter luti</name>
    <dbReference type="NCBI Taxonomy" id="340320"/>
    <lineage>
        <taxon>Bacteria</taxon>
        <taxon>Bacillati</taxon>
        <taxon>Actinomycetota</taxon>
        <taxon>Actinomycetes</taxon>
        <taxon>Micrococcales</taxon>
        <taxon>Microbacteriaceae</taxon>
        <taxon>Leucobacter</taxon>
    </lineage>
</organism>
<keyword evidence="3" id="KW-0677">Repeat</keyword>